<evidence type="ECO:0000259" key="5">
    <source>
        <dbReference type="Pfam" id="PF11698"/>
    </source>
</evidence>
<dbReference type="SUPFAM" id="SSF48371">
    <property type="entry name" value="ARM repeat"/>
    <property type="match status" value="1"/>
</dbReference>
<evidence type="ECO:0000313" key="6">
    <source>
        <dbReference type="EMBL" id="KGG51860.1"/>
    </source>
</evidence>
<dbReference type="GO" id="GO:0046961">
    <property type="term" value="F:proton-transporting ATPase activity, rotational mechanism"/>
    <property type="evidence" value="ECO:0007669"/>
    <property type="project" value="InterPro"/>
</dbReference>
<sequence>MSASSSSASSVSSFTALDVPHIHEDSPLSMLEQSEFFSNEELRSITAALSRNQEDVSMGAVQVLNQMMEKNRKTRAILARQDPPIILQRLAQLMCKHPISPQLLYEILLCFWLLTFQPSTAAMFRDWGIIPLIKDNCSTSSTEKIIRMGLAIFRNLLRFAREETSSLLIGCKVLEWTRHLILLKRFSDEEMLADIQFLQTELSSIYQNLRFLLCFYFSSFDQYATEIKSGMLSWTPPHRSDAFWKMHVNHFLDNEKDLLRRLILHLGDPSMLVKAVAVHDVGQFVKYHSEGKRILEECGGKVPMMSLLECPDSNVKFEALTAVQKYMFHMSK</sequence>
<dbReference type="Pfam" id="PF03224">
    <property type="entry name" value="V-ATPase_H_N"/>
    <property type="match status" value="1"/>
</dbReference>
<keyword evidence="3" id="KW-0375">Hydrogen ion transport</keyword>
<dbReference type="GO" id="GO:0000221">
    <property type="term" value="C:vacuolar proton-transporting V-type ATPase, V1 domain"/>
    <property type="evidence" value="ECO:0007669"/>
    <property type="project" value="InterPro"/>
</dbReference>
<dbReference type="InterPro" id="IPR038497">
    <property type="entry name" value="ATPase_V1-cplx_hsu_C_sf"/>
</dbReference>
<keyword evidence="7" id="KW-1185">Reference proteome</keyword>
<dbReference type="RefSeq" id="XP_013238287.1">
    <property type="nucleotide sequence ID" value="XM_013382833.1"/>
</dbReference>
<reference evidence="6 7" key="1">
    <citation type="submission" date="2014-04" db="EMBL/GenBank/DDBJ databases">
        <title>A new species of microsporidia sheds light on the evolution of extreme parasitism.</title>
        <authorList>
            <person name="Haag K.L."/>
            <person name="James T.Y."/>
            <person name="Larsson R."/>
            <person name="Schaer T.M."/>
            <person name="Refardt D."/>
            <person name="Pombert J.-F."/>
            <person name="Ebert D."/>
        </authorList>
    </citation>
    <scope>NUCLEOTIDE SEQUENCE [LARGE SCALE GENOMIC DNA]</scope>
    <source>
        <strain evidence="6 7">UGP3</strain>
        <tissue evidence="6">Spores</tissue>
    </source>
</reference>
<keyword evidence="4" id="KW-0406">Ion transport</keyword>
<dbReference type="Gene3D" id="1.25.10.10">
    <property type="entry name" value="Leucine-rich Repeat Variant"/>
    <property type="match status" value="1"/>
</dbReference>
<protein>
    <submittedName>
        <fullName evidence="6">ATPase V1 complex subunit H</fullName>
    </submittedName>
</protein>
<dbReference type="Pfam" id="PF11698">
    <property type="entry name" value="V-ATPase_H_C"/>
    <property type="match status" value="1"/>
</dbReference>
<dbReference type="EMBL" id="JMKJ01000177">
    <property type="protein sequence ID" value="KGG51860.1"/>
    <property type="molecule type" value="Genomic_DNA"/>
</dbReference>
<dbReference type="Gene3D" id="1.25.40.150">
    <property type="entry name" value="V-type ATPase, subunit H, C-terminal domain"/>
    <property type="match status" value="1"/>
</dbReference>
<name>A0A098VSD5_9MICR</name>
<dbReference type="InterPro" id="IPR004908">
    <property type="entry name" value="ATPase_V1-cplx_hsu"/>
</dbReference>
<dbReference type="InterPro" id="IPR011987">
    <property type="entry name" value="ATPase_V1-cplx_hsu_C"/>
</dbReference>
<evidence type="ECO:0000313" key="7">
    <source>
        <dbReference type="Proteomes" id="UP000029725"/>
    </source>
</evidence>
<comment type="similarity">
    <text evidence="1">Belongs to the V-ATPase H subunit family.</text>
</comment>
<evidence type="ECO:0000256" key="1">
    <source>
        <dbReference type="ARBA" id="ARBA00008613"/>
    </source>
</evidence>
<feature type="domain" description="ATPase V1 complex subunit H C-terminal" evidence="5">
    <location>
        <begin position="217"/>
        <end position="329"/>
    </location>
</feature>
<dbReference type="Proteomes" id="UP000029725">
    <property type="component" value="Unassembled WGS sequence"/>
</dbReference>
<gene>
    <name evidence="6" type="ORF">DI09_25p200</name>
</gene>
<dbReference type="HOGENOM" id="CLU_025709_1_0_1"/>
<dbReference type="InterPro" id="IPR016024">
    <property type="entry name" value="ARM-type_fold"/>
</dbReference>
<evidence type="ECO:0000256" key="2">
    <source>
        <dbReference type="ARBA" id="ARBA00022448"/>
    </source>
</evidence>
<keyword evidence="2" id="KW-0813">Transport</keyword>
<evidence type="ECO:0000256" key="4">
    <source>
        <dbReference type="ARBA" id="ARBA00023065"/>
    </source>
</evidence>
<proteinExistence type="inferred from homology"/>
<dbReference type="InterPro" id="IPR011989">
    <property type="entry name" value="ARM-like"/>
</dbReference>
<organism evidence="6 7">
    <name type="scientific">Mitosporidium daphniae</name>
    <dbReference type="NCBI Taxonomy" id="1485682"/>
    <lineage>
        <taxon>Eukaryota</taxon>
        <taxon>Fungi</taxon>
        <taxon>Fungi incertae sedis</taxon>
        <taxon>Microsporidia</taxon>
        <taxon>Mitosporidium</taxon>
    </lineage>
</organism>
<comment type="caution">
    <text evidence="6">The sequence shown here is derived from an EMBL/GenBank/DDBJ whole genome shotgun (WGS) entry which is preliminary data.</text>
</comment>
<dbReference type="PANTHER" id="PTHR10698:SF0">
    <property type="entry name" value="V-TYPE PROTON ATPASE SUBUNIT H"/>
    <property type="match status" value="1"/>
</dbReference>
<dbReference type="GeneID" id="25259259"/>
<accession>A0A098VSD5</accession>
<dbReference type="PANTHER" id="PTHR10698">
    <property type="entry name" value="V-TYPE PROTON ATPASE SUBUNIT H"/>
    <property type="match status" value="1"/>
</dbReference>
<dbReference type="OrthoDB" id="10263554at2759"/>
<dbReference type="AlphaFoldDB" id="A0A098VSD5"/>
<dbReference type="VEuPathDB" id="MicrosporidiaDB:DI09_25p200"/>
<evidence type="ECO:0000256" key="3">
    <source>
        <dbReference type="ARBA" id="ARBA00022781"/>
    </source>
</evidence>